<name>A0AB33IF90_ACEAC</name>
<dbReference type="PANTHER" id="PTHR43866:SF4">
    <property type="entry name" value="MALONATE-SEMIALDEHYDE DEHYDROGENASE"/>
    <property type="match status" value="1"/>
</dbReference>
<feature type="domain" description="Aldehyde dehydrogenase" evidence="2">
    <location>
        <begin position="15"/>
        <end position="103"/>
    </location>
</feature>
<keyword evidence="1" id="KW-0560">Oxidoreductase</keyword>
<proteinExistence type="predicted"/>
<evidence type="ECO:0000313" key="4">
    <source>
        <dbReference type="Proteomes" id="UP000516424"/>
    </source>
</evidence>
<dbReference type="InterPro" id="IPR015590">
    <property type="entry name" value="Aldehyde_DH_dom"/>
</dbReference>
<evidence type="ECO:0000256" key="1">
    <source>
        <dbReference type="ARBA" id="ARBA00023002"/>
    </source>
</evidence>
<evidence type="ECO:0000313" key="3">
    <source>
        <dbReference type="EMBL" id="BCK76582.1"/>
    </source>
</evidence>
<dbReference type="Gene3D" id="3.40.605.10">
    <property type="entry name" value="Aldehyde Dehydrogenase, Chain A, domain 1"/>
    <property type="match status" value="1"/>
</dbReference>
<dbReference type="InterPro" id="IPR016161">
    <property type="entry name" value="Ald_DH/histidinol_DH"/>
</dbReference>
<dbReference type="Proteomes" id="UP000516424">
    <property type="component" value="Chromosome"/>
</dbReference>
<dbReference type="GO" id="GO:0004491">
    <property type="term" value="F:methylmalonate-semialdehyde dehydrogenase (acylating, NAD) activity"/>
    <property type="evidence" value="ECO:0007669"/>
    <property type="project" value="InterPro"/>
</dbReference>
<evidence type="ECO:0000259" key="2">
    <source>
        <dbReference type="Pfam" id="PF00171"/>
    </source>
</evidence>
<dbReference type="PANTHER" id="PTHR43866">
    <property type="entry name" value="MALONATE-SEMIALDEHYDE DEHYDROGENASE"/>
    <property type="match status" value="1"/>
</dbReference>
<organism evidence="3 4">
    <name type="scientific">Acetobacter aceti NBRC 14818</name>
    <dbReference type="NCBI Taxonomy" id="887700"/>
    <lineage>
        <taxon>Bacteria</taxon>
        <taxon>Pseudomonadati</taxon>
        <taxon>Pseudomonadota</taxon>
        <taxon>Alphaproteobacteria</taxon>
        <taxon>Acetobacterales</taxon>
        <taxon>Acetobacteraceae</taxon>
        <taxon>Acetobacter</taxon>
        <taxon>Acetobacter subgen. Acetobacter</taxon>
    </lineage>
</organism>
<protein>
    <recommendedName>
        <fullName evidence="2">Aldehyde dehydrogenase domain-containing protein</fullName>
    </recommendedName>
</protein>
<reference evidence="3 4" key="1">
    <citation type="journal article" date="2011" name="Microbiology">
        <title>Transcriptome response to different carbon sources in Acetobacter aceti.</title>
        <authorList>
            <person name="Sakurai K."/>
            <person name="Arai H."/>
            <person name="Ishii M."/>
            <person name="Igarashi Y."/>
        </authorList>
    </citation>
    <scope>NUCLEOTIDE SEQUENCE [LARGE SCALE GENOMIC DNA]</scope>
    <source>
        <strain evidence="3 4">NBRC 14818</strain>
    </source>
</reference>
<accession>A0AB33IF90</accession>
<dbReference type="InterPro" id="IPR010061">
    <property type="entry name" value="MeMal-semiAld_DH"/>
</dbReference>
<dbReference type="Pfam" id="PF00171">
    <property type="entry name" value="Aldedh"/>
    <property type="match status" value="1"/>
</dbReference>
<dbReference type="AlphaFoldDB" id="A0AB33IF90"/>
<dbReference type="EMBL" id="AP023410">
    <property type="protein sequence ID" value="BCK76582.1"/>
    <property type="molecule type" value="Genomic_DNA"/>
</dbReference>
<dbReference type="GO" id="GO:0006210">
    <property type="term" value="P:thymine catabolic process"/>
    <property type="evidence" value="ECO:0007669"/>
    <property type="project" value="TreeGrafter"/>
</dbReference>
<dbReference type="SUPFAM" id="SSF53720">
    <property type="entry name" value="ALDH-like"/>
    <property type="match status" value="1"/>
</dbReference>
<dbReference type="InterPro" id="IPR016162">
    <property type="entry name" value="Ald_DH_N"/>
</dbReference>
<sequence length="136" mass="15040">MPSQTRYNLFIDGSWTKPASGEWTQIRNPATGDVVGEAARGQEQDVKIAVEAARKAFPAWRDTPASKRADALYKLRDLVARDKETLARTITSEMGKTLKEAQERLISPSPCCVSPRKTPVVLKARSSPESVRAKRS</sequence>
<dbReference type="GO" id="GO:0006574">
    <property type="term" value="P:L-valine catabolic process"/>
    <property type="evidence" value="ECO:0007669"/>
    <property type="project" value="TreeGrafter"/>
</dbReference>
<keyword evidence="4" id="KW-1185">Reference proteome</keyword>
<gene>
    <name evidence="3" type="ORF">EMQ_2188</name>
</gene>